<accession>A0A450SG67</accession>
<sequence>METGQRTGLLQVISLARPCLRPLIHDQSVTRKIFDKMIKKDYTNPLSPVGNTLRGVPKDYNNPRNALARVPYNQLRE</sequence>
<proteinExistence type="predicted"/>
<protein>
    <submittedName>
        <fullName evidence="1">Uncharacterized protein</fullName>
    </submittedName>
</protein>
<gene>
    <name evidence="1" type="ORF">BECKFW1821B_GA0114236_10118</name>
</gene>
<dbReference type="EMBL" id="CAADFD010000011">
    <property type="protein sequence ID" value="VFJ51974.1"/>
    <property type="molecule type" value="Genomic_DNA"/>
</dbReference>
<reference evidence="1" key="1">
    <citation type="submission" date="2019-02" db="EMBL/GenBank/DDBJ databases">
        <authorList>
            <person name="Gruber-Vodicka R. H."/>
            <person name="Seah K. B. B."/>
        </authorList>
    </citation>
    <scope>NUCLEOTIDE SEQUENCE</scope>
    <source>
        <strain evidence="1">BECK_BZ106</strain>
    </source>
</reference>
<dbReference type="AlphaFoldDB" id="A0A450SG67"/>
<organism evidence="1">
    <name type="scientific">Candidatus Kentrum sp. FW</name>
    <dbReference type="NCBI Taxonomy" id="2126338"/>
    <lineage>
        <taxon>Bacteria</taxon>
        <taxon>Pseudomonadati</taxon>
        <taxon>Pseudomonadota</taxon>
        <taxon>Gammaproteobacteria</taxon>
        <taxon>Candidatus Kentrum</taxon>
    </lineage>
</organism>
<evidence type="ECO:0000313" key="1">
    <source>
        <dbReference type="EMBL" id="VFJ51974.1"/>
    </source>
</evidence>
<name>A0A450SG67_9GAMM</name>